<name>A0A1A7RBL2_9GAMM</name>
<feature type="signal peptide" evidence="1">
    <location>
        <begin position="1"/>
        <end position="22"/>
    </location>
</feature>
<evidence type="ECO:0000313" key="2">
    <source>
        <dbReference type="EMBL" id="OBX28087.1"/>
    </source>
</evidence>
<accession>A0A1A7RBL2</accession>
<organism evidence="2 3">
    <name type="scientific">Acinetobacter gandensis</name>
    <dbReference type="NCBI Taxonomy" id="1443941"/>
    <lineage>
        <taxon>Bacteria</taxon>
        <taxon>Pseudomonadati</taxon>
        <taxon>Pseudomonadota</taxon>
        <taxon>Gammaproteobacteria</taxon>
        <taxon>Moraxellales</taxon>
        <taxon>Moraxellaceae</taxon>
        <taxon>Acinetobacter</taxon>
    </lineage>
</organism>
<dbReference type="AlphaFoldDB" id="A0A1A7RBL2"/>
<reference evidence="3" key="1">
    <citation type="submission" date="2016-06" db="EMBL/GenBank/DDBJ databases">
        <authorList>
            <person name="Radolfova-Krizova L."/>
            <person name="Nemec A."/>
        </authorList>
    </citation>
    <scope>NUCLEOTIDE SEQUENCE [LARGE SCALE GENOMIC DNA]</scope>
    <source>
        <strain evidence="3">ANC 4275</strain>
    </source>
</reference>
<keyword evidence="1" id="KW-0732">Signal</keyword>
<keyword evidence="3" id="KW-1185">Reference proteome</keyword>
<gene>
    <name evidence="2" type="ORF">A9J31_05830</name>
</gene>
<dbReference type="EMBL" id="LZDS01000026">
    <property type="protein sequence ID" value="OBX28087.1"/>
    <property type="molecule type" value="Genomic_DNA"/>
</dbReference>
<feature type="chain" id="PRO_5008510456" description="Phenol degradation protein meta" evidence="1">
    <location>
        <begin position="23"/>
        <end position="321"/>
    </location>
</feature>
<dbReference type="OrthoDB" id="8639774at2"/>
<dbReference type="Proteomes" id="UP000185753">
    <property type="component" value="Unassembled WGS sequence"/>
</dbReference>
<evidence type="ECO:0000313" key="3">
    <source>
        <dbReference type="Proteomes" id="UP000185753"/>
    </source>
</evidence>
<evidence type="ECO:0008006" key="4">
    <source>
        <dbReference type="Google" id="ProtNLM"/>
    </source>
</evidence>
<sequence>MKSSFKVLYLLNIITCTSMSYAAIPSVTLPNGINLGATSFYDGFGGKPNDSIWQTYIGYSNAGNLKDSHGNNALPGKSSLKTTVINNQYVYMFDTQKTILGGHPGLDLIVPFIHLDADMNGPVQLKDKPFGMGDPTIGIDIQHDPIYFKNNPIFSDRLGVGITIPVGEYDKNKDINPGANFSSIFLYAAMTFNFNENISLSLRPYYYYNFKNTSPSSSIPLDDNIRNTQSGQFLTTNYNLGYKMGEHLTLGINGYYLHQLTKDKINNETIDNSKENVFAIGPAFMLDYGNNKFYVTSHKESKVENRFENSENVIFRWLYLF</sequence>
<dbReference type="InterPro" id="IPR025737">
    <property type="entry name" value="FApF"/>
</dbReference>
<comment type="caution">
    <text evidence="2">The sequence shown here is derived from an EMBL/GenBank/DDBJ whole genome shotgun (WGS) entry which is preliminary data.</text>
</comment>
<dbReference type="Pfam" id="PF13557">
    <property type="entry name" value="Phenol_MetA_deg"/>
    <property type="match status" value="1"/>
</dbReference>
<protein>
    <recommendedName>
        <fullName evidence="4">Phenol degradation protein meta</fullName>
    </recommendedName>
</protein>
<dbReference type="RefSeq" id="WP_067765066.1">
    <property type="nucleotide sequence ID" value="NZ_JBOINS010000040.1"/>
</dbReference>
<evidence type="ECO:0000256" key="1">
    <source>
        <dbReference type="SAM" id="SignalP"/>
    </source>
</evidence>
<proteinExistence type="predicted"/>